<feature type="region of interest" description="Disordered" evidence="1">
    <location>
        <begin position="24"/>
        <end position="93"/>
    </location>
</feature>
<proteinExistence type="predicted"/>
<protein>
    <submittedName>
        <fullName evidence="2">Uncharacterized protein</fullName>
    </submittedName>
</protein>
<dbReference type="EMBL" id="JAHRHJ020000001">
    <property type="protein sequence ID" value="KAH9327897.1"/>
    <property type="molecule type" value="Genomic_DNA"/>
</dbReference>
<evidence type="ECO:0000313" key="3">
    <source>
        <dbReference type="Proteomes" id="UP000824469"/>
    </source>
</evidence>
<reference evidence="2 3" key="1">
    <citation type="journal article" date="2021" name="Nat. Plants">
        <title>The Taxus genome provides insights into paclitaxel biosynthesis.</title>
        <authorList>
            <person name="Xiong X."/>
            <person name="Gou J."/>
            <person name="Liao Q."/>
            <person name="Li Y."/>
            <person name="Zhou Q."/>
            <person name="Bi G."/>
            <person name="Li C."/>
            <person name="Du R."/>
            <person name="Wang X."/>
            <person name="Sun T."/>
            <person name="Guo L."/>
            <person name="Liang H."/>
            <person name="Lu P."/>
            <person name="Wu Y."/>
            <person name="Zhang Z."/>
            <person name="Ro D.K."/>
            <person name="Shang Y."/>
            <person name="Huang S."/>
            <person name="Yan J."/>
        </authorList>
    </citation>
    <scope>NUCLEOTIDE SEQUENCE [LARGE SCALE GENOMIC DNA]</scope>
    <source>
        <strain evidence="2">Ta-2019</strain>
    </source>
</reference>
<gene>
    <name evidence="2" type="ORF">KI387_000005</name>
</gene>
<accession>A0AA38GRW5</accession>
<keyword evidence="3" id="KW-1185">Reference proteome</keyword>
<dbReference type="Proteomes" id="UP000824469">
    <property type="component" value="Unassembled WGS sequence"/>
</dbReference>
<sequence>MRGEGAKQFGVALEGHVFIADLQKKNNTEMSDEGKDIQNQSPVENRKRTRPVSWADENSADFKNSKKGAFQGKFNEGNAIDFKEEGTDPNMEDELEGGEFDIADQDGVDNEHFQPYKLWYEHEDEYEHDCEEY</sequence>
<evidence type="ECO:0000313" key="2">
    <source>
        <dbReference type="EMBL" id="KAH9327897.1"/>
    </source>
</evidence>
<dbReference type="AlphaFoldDB" id="A0AA38GRW5"/>
<organism evidence="2 3">
    <name type="scientific">Taxus chinensis</name>
    <name type="common">Chinese yew</name>
    <name type="synonym">Taxus wallichiana var. chinensis</name>
    <dbReference type="NCBI Taxonomy" id="29808"/>
    <lineage>
        <taxon>Eukaryota</taxon>
        <taxon>Viridiplantae</taxon>
        <taxon>Streptophyta</taxon>
        <taxon>Embryophyta</taxon>
        <taxon>Tracheophyta</taxon>
        <taxon>Spermatophyta</taxon>
        <taxon>Pinopsida</taxon>
        <taxon>Pinidae</taxon>
        <taxon>Conifers II</taxon>
        <taxon>Cupressales</taxon>
        <taxon>Taxaceae</taxon>
        <taxon>Taxus</taxon>
    </lineage>
</organism>
<comment type="caution">
    <text evidence="2">The sequence shown here is derived from an EMBL/GenBank/DDBJ whole genome shotgun (WGS) entry which is preliminary data.</text>
</comment>
<name>A0AA38GRW5_TAXCH</name>
<evidence type="ECO:0000256" key="1">
    <source>
        <dbReference type="SAM" id="MobiDB-lite"/>
    </source>
</evidence>
<feature type="compositionally biased region" description="Basic and acidic residues" evidence="1">
    <location>
        <begin position="24"/>
        <end position="36"/>
    </location>
</feature>